<evidence type="ECO:0000313" key="3">
    <source>
        <dbReference type="Proteomes" id="UP000697995"/>
    </source>
</evidence>
<keyword evidence="3" id="KW-1185">Reference proteome</keyword>
<evidence type="ECO:0000256" key="1">
    <source>
        <dbReference type="SAM" id="MobiDB-lite"/>
    </source>
</evidence>
<evidence type="ECO:0000313" key="2">
    <source>
        <dbReference type="EMBL" id="MBK1660834.1"/>
    </source>
</evidence>
<dbReference type="PANTHER" id="PTHR20974:SF0">
    <property type="entry name" value="UPF0585 PROTEIN CG18661"/>
    <property type="match status" value="1"/>
</dbReference>
<reference evidence="2 3" key="1">
    <citation type="journal article" date="2020" name="Microorganisms">
        <title>Osmotic Adaptation and Compatible Solute Biosynthesis of Phototrophic Bacteria as Revealed from Genome Analyses.</title>
        <authorList>
            <person name="Imhoff J.F."/>
            <person name="Rahn T."/>
            <person name="Kunzel S."/>
            <person name="Keller A."/>
            <person name="Neulinger S.C."/>
        </authorList>
    </citation>
    <scope>NUCLEOTIDE SEQUENCE [LARGE SCALE GENOMIC DNA]</scope>
    <source>
        <strain evidence="2 3">DSM 15382</strain>
    </source>
</reference>
<feature type="compositionally biased region" description="Basic and acidic residues" evidence="1">
    <location>
        <begin position="16"/>
        <end position="26"/>
    </location>
</feature>
<dbReference type="Proteomes" id="UP000697995">
    <property type="component" value="Unassembled WGS sequence"/>
</dbReference>
<gene>
    <name evidence="2" type="ORF">CKO45_21675</name>
</gene>
<keyword evidence="2" id="KW-0808">Transferase</keyword>
<protein>
    <submittedName>
        <fullName evidence="2">SAM-dependent methyltransferase</fullName>
    </submittedName>
</protein>
<dbReference type="SUPFAM" id="SSF53335">
    <property type="entry name" value="S-adenosyl-L-methionine-dependent methyltransferases"/>
    <property type="match status" value="1"/>
</dbReference>
<sequence length="229" mass="22983">MDGAERPGRPAARAGHAGECRDERDAGPAGGGAAAARGRPDPAAAAAGPAGLSPAGAGFPGGLAAGAGEHAAYCAPHFPGLIWQPSDPDPAARASIAAWAAQATLNTIRPPLDLDAAAAAWPSDRADAVLCINMIHIAPWEAGLGLLRGAARLLPPGGPLVLYGPYRRGGAHTAPSNAAFDASLRAQDPRWGVRNLEDVAEAAAAQGFGPPEVTEMPANNLALVFRRAG</sequence>
<dbReference type="Pfam" id="PF06080">
    <property type="entry name" value="DUF938"/>
    <property type="match status" value="1"/>
</dbReference>
<dbReference type="GO" id="GO:0032259">
    <property type="term" value="P:methylation"/>
    <property type="evidence" value="ECO:0007669"/>
    <property type="project" value="UniProtKB-KW"/>
</dbReference>
<dbReference type="InterPro" id="IPR029063">
    <property type="entry name" value="SAM-dependent_MTases_sf"/>
</dbReference>
<accession>A0ABS1D248</accession>
<feature type="region of interest" description="Disordered" evidence="1">
    <location>
        <begin position="1"/>
        <end position="50"/>
    </location>
</feature>
<dbReference type="EMBL" id="NRSG01000217">
    <property type="protein sequence ID" value="MBK1660834.1"/>
    <property type="molecule type" value="Genomic_DNA"/>
</dbReference>
<dbReference type="GO" id="GO:0008168">
    <property type="term" value="F:methyltransferase activity"/>
    <property type="evidence" value="ECO:0007669"/>
    <property type="project" value="UniProtKB-KW"/>
</dbReference>
<dbReference type="Gene3D" id="3.40.50.150">
    <property type="entry name" value="Vaccinia Virus protein VP39"/>
    <property type="match status" value="1"/>
</dbReference>
<comment type="caution">
    <text evidence="2">The sequence shown here is derived from an EMBL/GenBank/DDBJ whole genome shotgun (WGS) entry which is preliminary data.</text>
</comment>
<feature type="compositionally biased region" description="Low complexity" evidence="1">
    <location>
        <begin position="34"/>
        <end position="50"/>
    </location>
</feature>
<keyword evidence="2" id="KW-0489">Methyltransferase</keyword>
<proteinExistence type="predicted"/>
<dbReference type="InterPro" id="IPR010342">
    <property type="entry name" value="DUF938"/>
</dbReference>
<dbReference type="PANTHER" id="PTHR20974">
    <property type="entry name" value="UPF0585 PROTEIN CG18661"/>
    <property type="match status" value="1"/>
</dbReference>
<name>A0ABS1D248_9PROT</name>
<organism evidence="2 3">
    <name type="scientific">Paracraurococcus ruber</name>
    <dbReference type="NCBI Taxonomy" id="77675"/>
    <lineage>
        <taxon>Bacteria</taxon>
        <taxon>Pseudomonadati</taxon>
        <taxon>Pseudomonadota</taxon>
        <taxon>Alphaproteobacteria</taxon>
        <taxon>Acetobacterales</taxon>
        <taxon>Roseomonadaceae</taxon>
        <taxon>Paracraurococcus</taxon>
    </lineage>
</organism>